<dbReference type="KEGG" id="psoj:PHYSODRAFT_494156"/>
<keyword evidence="3" id="KW-1185">Reference proteome</keyword>
<accession>G4Z8R5</accession>
<dbReference type="InterPro" id="IPR032675">
    <property type="entry name" value="LRR_dom_sf"/>
</dbReference>
<dbReference type="SUPFAM" id="SSF52058">
    <property type="entry name" value="L domain-like"/>
    <property type="match status" value="1"/>
</dbReference>
<dbReference type="SMR" id="G4Z8R5"/>
<dbReference type="AlphaFoldDB" id="G4Z8R5"/>
<proteinExistence type="predicted"/>
<evidence type="ECO:0000313" key="3">
    <source>
        <dbReference type="Proteomes" id="UP000002640"/>
    </source>
</evidence>
<protein>
    <submittedName>
        <fullName evidence="2">Uncharacterized protein</fullName>
    </submittedName>
</protein>
<gene>
    <name evidence="2" type="ORF">PHYSODRAFT_494156</name>
</gene>
<evidence type="ECO:0000313" key="2">
    <source>
        <dbReference type="EMBL" id="EGZ19097.1"/>
    </source>
</evidence>
<dbReference type="InParanoid" id="G4Z8R5"/>
<organism evidence="2 3">
    <name type="scientific">Phytophthora sojae (strain P6497)</name>
    <name type="common">Soybean stem and root rot agent</name>
    <name type="synonym">Phytophthora megasperma f. sp. glycines</name>
    <dbReference type="NCBI Taxonomy" id="1094619"/>
    <lineage>
        <taxon>Eukaryota</taxon>
        <taxon>Sar</taxon>
        <taxon>Stramenopiles</taxon>
        <taxon>Oomycota</taxon>
        <taxon>Peronosporomycetes</taxon>
        <taxon>Peronosporales</taxon>
        <taxon>Peronosporaceae</taxon>
        <taxon>Phytophthora</taxon>
    </lineage>
</organism>
<dbReference type="EMBL" id="JH159153">
    <property type="protein sequence ID" value="EGZ19097.1"/>
    <property type="molecule type" value="Genomic_DNA"/>
</dbReference>
<feature type="transmembrane region" description="Helical" evidence="1">
    <location>
        <begin position="349"/>
        <end position="368"/>
    </location>
</feature>
<dbReference type="RefSeq" id="XP_009521814.1">
    <property type="nucleotide sequence ID" value="XM_009523519.1"/>
</dbReference>
<feature type="transmembrane region" description="Helical" evidence="1">
    <location>
        <begin position="36"/>
        <end position="56"/>
    </location>
</feature>
<reference evidence="2 3" key="1">
    <citation type="journal article" date="2006" name="Science">
        <title>Phytophthora genome sequences uncover evolutionary origins and mechanisms of pathogenesis.</title>
        <authorList>
            <person name="Tyler B.M."/>
            <person name="Tripathy S."/>
            <person name="Zhang X."/>
            <person name="Dehal P."/>
            <person name="Jiang R.H."/>
            <person name="Aerts A."/>
            <person name="Arredondo F.D."/>
            <person name="Baxter L."/>
            <person name="Bensasson D."/>
            <person name="Beynon J.L."/>
            <person name="Chapman J."/>
            <person name="Damasceno C.M."/>
            <person name="Dorrance A.E."/>
            <person name="Dou D."/>
            <person name="Dickerman A.W."/>
            <person name="Dubchak I.L."/>
            <person name="Garbelotto M."/>
            <person name="Gijzen M."/>
            <person name="Gordon S.G."/>
            <person name="Govers F."/>
            <person name="Grunwald N.J."/>
            <person name="Huang W."/>
            <person name="Ivors K.L."/>
            <person name="Jones R.W."/>
            <person name="Kamoun S."/>
            <person name="Krampis K."/>
            <person name="Lamour K.H."/>
            <person name="Lee M.K."/>
            <person name="McDonald W.H."/>
            <person name="Medina M."/>
            <person name="Meijer H.J."/>
            <person name="Nordberg E.K."/>
            <person name="Maclean D.J."/>
            <person name="Ospina-Giraldo M.D."/>
            <person name="Morris P.F."/>
            <person name="Phuntumart V."/>
            <person name="Putnam N.H."/>
            <person name="Rash S."/>
            <person name="Rose J.K."/>
            <person name="Sakihama Y."/>
            <person name="Salamov A.A."/>
            <person name="Savidor A."/>
            <person name="Scheuring C.F."/>
            <person name="Smith B.M."/>
            <person name="Sobral B.W."/>
            <person name="Terry A."/>
            <person name="Torto-Alalibo T.A."/>
            <person name="Win J."/>
            <person name="Xu Z."/>
            <person name="Zhang H."/>
            <person name="Grigoriev I.V."/>
            <person name="Rokhsar D.S."/>
            <person name="Boore J.L."/>
        </authorList>
    </citation>
    <scope>NUCLEOTIDE SEQUENCE [LARGE SCALE GENOMIC DNA]</scope>
    <source>
        <strain evidence="2 3">P6497</strain>
    </source>
</reference>
<feature type="transmembrane region" description="Helical" evidence="1">
    <location>
        <begin position="218"/>
        <end position="241"/>
    </location>
</feature>
<dbReference type="Gene3D" id="3.80.10.10">
    <property type="entry name" value="Ribonuclease Inhibitor"/>
    <property type="match status" value="1"/>
</dbReference>
<dbReference type="GeneID" id="20657029"/>
<name>G4Z8R5_PHYSP</name>
<keyword evidence="1" id="KW-0472">Membrane</keyword>
<sequence>MWDSDRHFNLSARIFPGVAGFTFSLAFSRLCWGWFLFLHSFCFCYFAFVAWCYWNLSGTLIERWLLLYKIGFGSEHYRAVAFAHGGIAALHLGYLAWIIGCSAREKKMVFGVTETCSSPNRATKTTGWSQGLYRVYYALSSRSDLFSVNSPYFDVVLLCREIVETALQTQQAYRMSLLLPRAPLNRGYAALLILNCWSTALIYSIFQTNAPQRRLIATICDCVLDLVSSVGISSVLLLIYATDFDFALNQFPANKWYEDVWVVHAMSEFQIILVMSWSDLVMRMIFALSMISNMNNMKKLLATHQKSLNLFSHRVTAVIPLHPSTRDKNVDNNPHVSLGTRKLRVEARFAQVMFAVWVLAILVLHSYADTIPEISQCKMQVKPWFTSRPSCSLLMLNCHESRVDGREKEVTDQWSSFDPTTTVRLVIHHCPVLEIPSDLTRFSSLKVLKISIASWEEAAALSQKCHPDLVMVFIVRVNMADGQLPIGLQSADFPHSLNDIEFCVTNLHSLPDDSDLKWPQSASIYFEACHLTEVPESLARLAPYDLSIAMNPIRSIPSSIIEGNVGYLHLGGTLISELPRSVSNVHPWFKLRVDNTQVGFFWDWIGPVVAGVNTVISDIPTILAANSPYCGDLQQIFAGNQTIFSTPQHEHQSELLSDASRSNWEKLQAAVSCEQ</sequence>
<feature type="transmembrane region" description="Helical" evidence="1">
    <location>
        <begin position="12"/>
        <end position="30"/>
    </location>
</feature>
<dbReference type="Proteomes" id="UP000002640">
    <property type="component" value="Unassembled WGS sequence"/>
</dbReference>
<feature type="transmembrane region" description="Helical" evidence="1">
    <location>
        <begin position="269"/>
        <end position="291"/>
    </location>
</feature>
<keyword evidence="1" id="KW-1133">Transmembrane helix</keyword>
<evidence type="ECO:0000256" key="1">
    <source>
        <dbReference type="SAM" id="Phobius"/>
    </source>
</evidence>
<feature type="transmembrane region" description="Helical" evidence="1">
    <location>
        <begin position="77"/>
        <end position="99"/>
    </location>
</feature>
<keyword evidence="1" id="KW-0812">Transmembrane</keyword>